<dbReference type="AlphaFoldDB" id="A0A2M4DKL8"/>
<accession>A0A2M4DKL8</accession>
<name>A0A2M4DKL8_ANODA</name>
<protein>
    <submittedName>
        <fullName evidence="1">Putative secreted protein</fullName>
    </submittedName>
</protein>
<sequence length="76" mass="8410">MWTPADLLRHRMDLHSRPPVCCWIAAVVAAAAASAPPCCAVMFHYNLDNRLAPVGPPVPFRPMHDHRLTVAVGARW</sequence>
<evidence type="ECO:0000313" key="1">
    <source>
        <dbReference type="EMBL" id="MBW78091.1"/>
    </source>
</evidence>
<dbReference type="EMBL" id="GGFL01013913">
    <property type="protein sequence ID" value="MBW78091.1"/>
    <property type="molecule type" value="Transcribed_RNA"/>
</dbReference>
<proteinExistence type="predicted"/>
<organism evidence="1">
    <name type="scientific">Anopheles darlingi</name>
    <name type="common">Mosquito</name>
    <dbReference type="NCBI Taxonomy" id="43151"/>
    <lineage>
        <taxon>Eukaryota</taxon>
        <taxon>Metazoa</taxon>
        <taxon>Ecdysozoa</taxon>
        <taxon>Arthropoda</taxon>
        <taxon>Hexapoda</taxon>
        <taxon>Insecta</taxon>
        <taxon>Pterygota</taxon>
        <taxon>Neoptera</taxon>
        <taxon>Endopterygota</taxon>
        <taxon>Diptera</taxon>
        <taxon>Nematocera</taxon>
        <taxon>Culicoidea</taxon>
        <taxon>Culicidae</taxon>
        <taxon>Anophelinae</taxon>
        <taxon>Anopheles</taxon>
    </lineage>
</organism>
<reference evidence="1" key="1">
    <citation type="submission" date="2018-01" db="EMBL/GenBank/DDBJ databases">
        <title>An insight into the sialome of Amazonian anophelines.</title>
        <authorList>
            <person name="Ribeiro J.M."/>
            <person name="Scarpassa V."/>
            <person name="Calvo E."/>
        </authorList>
    </citation>
    <scope>NUCLEOTIDE SEQUENCE</scope>
</reference>